<dbReference type="FunFam" id="2.30.30.40:FF:000001">
    <property type="entry name" value="Sorbin and SH3 domain-containing protein 1 isoform 2"/>
    <property type="match status" value="1"/>
</dbReference>
<dbReference type="InterPro" id="IPR003127">
    <property type="entry name" value="SoHo_dom"/>
</dbReference>
<keyword evidence="6" id="KW-0963">Cytoplasm</keyword>
<dbReference type="AlphaFoldDB" id="A0A7L0XAT2"/>
<name>A0A7L0XAT2_TYRSA</name>
<feature type="compositionally biased region" description="Basic and acidic residues" evidence="12">
    <location>
        <begin position="454"/>
        <end position="470"/>
    </location>
</feature>
<keyword evidence="7" id="KW-0597">Phosphoprotein</keyword>
<dbReference type="GO" id="GO:0005886">
    <property type="term" value="C:plasma membrane"/>
    <property type="evidence" value="ECO:0007669"/>
    <property type="project" value="UniProtKB-SubCell"/>
</dbReference>
<evidence type="ECO:0000313" key="16">
    <source>
        <dbReference type="Proteomes" id="UP000537779"/>
    </source>
</evidence>
<dbReference type="InterPro" id="IPR035606">
    <property type="entry name" value="SORBS1_SH3"/>
</dbReference>
<dbReference type="PROSITE" id="PS50002">
    <property type="entry name" value="SH3"/>
    <property type="match status" value="3"/>
</dbReference>
<dbReference type="FunFam" id="2.30.30.40:FF:000003">
    <property type="entry name" value="Sorbin and SH3 domain-containing protein 1 isoform 2"/>
    <property type="match status" value="1"/>
</dbReference>
<dbReference type="SMART" id="SM00459">
    <property type="entry name" value="Sorb"/>
    <property type="match status" value="1"/>
</dbReference>
<evidence type="ECO:0000256" key="11">
    <source>
        <dbReference type="PROSITE-ProRule" id="PRU00192"/>
    </source>
</evidence>
<dbReference type="Pfam" id="PF14604">
    <property type="entry name" value="SH3_9"/>
    <property type="match status" value="1"/>
</dbReference>
<dbReference type="InterPro" id="IPR050384">
    <property type="entry name" value="Endophilin_SH3RF"/>
</dbReference>
<dbReference type="GO" id="GO:0005634">
    <property type="term" value="C:nucleus"/>
    <property type="evidence" value="ECO:0007669"/>
    <property type="project" value="TreeGrafter"/>
</dbReference>
<feature type="region of interest" description="Disordered" evidence="12">
    <location>
        <begin position="76"/>
        <end position="123"/>
    </location>
</feature>
<keyword evidence="8" id="KW-0677">Repeat</keyword>
<evidence type="ECO:0000256" key="10">
    <source>
        <dbReference type="ARBA" id="ARBA00023136"/>
    </source>
</evidence>
<keyword evidence="5" id="KW-1003">Cell membrane</keyword>
<feature type="region of interest" description="Disordered" evidence="12">
    <location>
        <begin position="317"/>
        <end position="349"/>
    </location>
</feature>
<evidence type="ECO:0000256" key="9">
    <source>
        <dbReference type="ARBA" id="ARBA00022949"/>
    </source>
</evidence>
<feature type="compositionally biased region" description="Basic and acidic residues" evidence="12">
    <location>
        <begin position="423"/>
        <end position="436"/>
    </location>
</feature>
<dbReference type="InterPro" id="IPR035611">
    <property type="entry name" value="SORBS1_SH3_2"/>
</dbReference>
<keyword evidence="4 11" id="KW-0728">SH3 domain</keyword>
<evidence type="ECO:0000256" key="8">
    <source>
        <dbReference type="ARBA" id="ARBA00022737"/>
    </source>
</evidence>
<dbReference type="InterPro" id="IPR036028">
    <property type="entry name" value="SH3-like_dom_sf"/>
</dbReference>
<evidence type="ECO:0000256" key="2">
    <source>
        <dbReference type="ARBA" id="ARBA00004246"/>
    </source>
</evidence>
<keyword evidence="9" id="KW-0965">Cell junction</keyword>
<feature type="domain" description="SoHo" evidence="14">
    <location>
        <begin position="331"/>
        <end position="413"/>
    </location>
</feature>
<protein>
    <submittedName>
        <fullName evidence="15">SRBS1 protein</fullName>
    </submittedName>
</protein>
<dbReference type="Proteomes" id="UP000537779">
    <property type="component" value="Unassembled WGS sequence"/>
</dbReference>
<feature type="region of interest" description="Disordered" evidence="12">
    <location>
        <begin position="883"/>
        <end position="918"/>
    </location>
</feature>
<gene>
    <name evidence="15" type="primary">Sorbs1</name>
    <name evidence="15" type="ORF">TYRSAV_R03062</name>
</gene>
<accession>A0A7L0XAT2</accession>
<dbReference type="SMART" id="SM00326">
    <property type="entry name" value="SH3"/>
    <property type="match status" value="3"/>
</dbReference>
<feature type="compositionally biased region" description="Polar residues" evidence="12">
    <location>
        <begin position="79"/>
        <end position="93"/>
    </location>
</feature>
<evidence type="ECO:0000256" key="12">
    <source>
        <dbReference type="SAM" id="MobiDB-lite"/>
    </source>
</evidence>
<organism evidence="15 16">
    <name type="scientific">Tyrannus savana</name>
    <name type="common">Fork-tailed flycatcher</name>
    <name type="synonym">Muscivora tyrannus</name>
    <dbReference type="NCBI Taxonomy" id="137541"/>
    <lineage>
        <taxon>Eukaryota</taxon>
        <taxon>Metazoa</taxon>
        <taxon>Chordata</taxon>
        <taxon>Craniata</taxon>
        <taxon>Vertebrata</taxon>
        <taxon>Euteleostomi</taxon>
        <taxon>Archelosauria</taxon>
        <taxon>Archosauria</taxon>
        <taxon>Dinosauria</taxon>
        <taxon>Saurischia</taxon>
        <taxon>Theropoda</taxon>
        <taxon>Coelurosauria</taxon>
        <taxon>Aves</taxon>
        <taxon>Neognathae</taxon>
        <taxon>Neoaves</taxon>
        <taxon>Telluraves</taxon>
        <taxon>Australaves</taxon>
        <taxon>Passeriformes</taxon>
        <taxon>Tyrannidae</taxon>
        <taxon>Tyrannus</taxon>
    </lineage>
</organism>
<feature type="compositionally biased region" description="Basic and acidic residues" evidence="12">
    <location>
        <begin position="317"/>
        <end position="330"/>
    </location>
</feature>
<dbReference type="CDD" id="cd11919">
    <property type="entry name" value="SH3_Sorbs1_1"/>
    <property type="match status" value="1"/>
</dbReference>
<keyword evidence="10" id="KW-0472">Membrane</keyword>
<evidence type="ECO:0000259" key="14">
    <source>
        <dbReference type="PROSITE" id="PS50831"/>
    </source>
</evidence>
<evidence type="ECO:0000259" key="13">
    <source>
        <dbReference type="PROSITE" id="PS50002"/>
    </source>
</evidence>
<dbReference type="Pfam" id="PF00018">
    <property type="entry name" value="SH3_1"/>
    <property type="match status" value="1"/>
</dbReference>
<dbReference type="PANTHER" id="PTHR14167:SF64">
    <property type="entry name" value="SORBIN AND SH3 DOMAIN-CONTAINING PROTEIN 1"/>
    <property type="match status" value="1"/>
</dbReference>
<feature type="compositionally biased region" description="Low complexity" evidence="12">
    <location>
        <begin position="898"/>
        <end position="912"/>
    </location>
</feature>
<dbReference type="GO" id="GO:0005925">
    <property type="term" value="C:focal adhesion"/>
    <property type="evidence" value="ECO:0007669"/>
    <property type="project" value="UniProtKB-SubCell"/>
</dbReference>
<keyword evidence="16" id="KW-1185">Reference proteome</keyword>
<feature type="non-terminal residue" evidence="15">
    <location>
        <position position="980"/>
    </location>
</feature>
<comment type="caution">
    <text evidence="15">The sequence shown here is derived from an EMBL/GenBank/DDBJ whole genome shotgun (WGS) entry which is preliminary data.</text>
</comment>
<feature type="region of interest" description="Disordered" evidence="12">
    <location>
        <begin position="395"/>
        <end position="470"/>
    </location>
</feature>
<feature type="domain" description="SH3" evidence="13">
    <location>
        <begin position="739"/>
        <end position="798"/>
    </location>
</feature>
<feature type="domain" description="SH3" evidence="13">
    <location>
        <begin position="919"/>
        <end position="980"/>
    </location>
</feature>
<dbReference type="PROSITE" id="PS50831">
    <property type="entry name" value="SOHO"/>
    <property type="match status" value="1"/>
</dbReference>
<evidence type="ECO:0000256" key="7">
    <source>
        <dbReference type="ARBA" id="ARBA00022553"/>
    </source>
</evidence>
<evidence type="ECO:0000256" key="1">
    <source>
        <dbReference type="ARBA" id="ARBA00004236"/>
    </source>
</evidence>
<dbReference type="Gene3D" id="2.30.30.40">
    <property type="entry name" value="SH3 Domains"/>
    <property type="match status" value="3"/>
</dbReference>
<dbReference type="GO" id="GO:0031589">
    <property type="term" value="P:cell-substrate adhesion"/>
    <property type="evidence" value="ECO:0007669"/>
    <property type="project" value="TreeGrafter"/>
</dbReference>
<dbReference type="CDD" id="cd11916">
    <property type="entry name" value="SH3_Sorbs1_3"/>
    <property type="match status" value="1"/>
</dbReference>
<comment type="subcellular location">
    <subcellularLocation>
        <location evidence="2">Cell junction</location>
        <location evidence="2">Focal adhesion</location>
    </subcellularLocation>
    <subcellularLocation>
        <location evidence="1">Cell membrane</location>
    </subcellularLocation>
    <subcellularLocation>
        <location evidence="3">Cytoplasm</location>
    </subcellularLocation>
</comment>
<feature type="domain" description="SH3" evidence="13">
    <location>
        <begin position="813"/>
        <end position="874"/>
    </location>
</feature>
<dbReference type="SUPFAM" id="SSF50044">
    <property type="entry name" value="SH3-domain"/>
    <property type="match status" value="3"/>
</dbReference>
<dbReference type="PRINTS" id="PR00452">
    <property type="entry name" value="SH3DOMAIN"/>
</dbReference>
<evidence type="ECO:0000256" key="6">
    <source>
        <dbReference type="ARBA" id="ARBA00022490"/>
    </source>
</evidence>
<dbReference type="Pfam" id="PF02208">
    <property type="entry name" value="Sorb"/>
    <property type="match status" value="1"/>
</dbReference>
<evidence type="ECO:0000256" key="4">
    <source>
        <dbReference type="ARBA" id="ARBA00022443"/>
    </source>
</evidence>
<evidence type="ECO:0000313" key="15">
    <source>
        <dbReference type="EMBL" id="NXM00419.1"/>
    </source>
</evidence>
<proteinExistence type="predicted"/>
<feature type="non-terminal residue" evidence="15">
    <location>
        <position position="1"/>
    </location>
</feature>
<dbReference type="FunFam" id="2.30.30.40:FF:000004">
    <property type="entry name" value="Sorbin and SH3 domain-containing protein 1 isoform 2"/>
    <property type="match status" value="1"/>
</dbReference>
<evidence type="ECO:0000256" key="3">
    <source>
        <dbReference type="ARBA" id="ARBA00004496"/>
    </source>
</evidence>
<dbReference type="Pfam" id="PF07653">
    <property type="entry name" value="SH3_2"/>
    <property type="match status" value="1"/>
</dbReference>
<dbReference type="PANTHER" id="PTHR14167">
    <property type="entry name" value="SH3 DOMAIN-CONTAINING"/>
    <property type="match status" value="1"/>
</dbReference>
<feature type="region of interest" description="Disordered" evidence="12">
    <location>
        <begin position="639"/>
        <end position="660"/>
    </location>
</feature>
<dbReference type="GO" id="GO:0005737">
    <property type="term" value="C:cytoplasm"/>
    <property type="evidence" value="ECO:0007669"/>
    <property type="project" value="UniProtKB-SubCell"/>
</dbReference>
<dbReference type="InterPro" id="IPR001452">
    <property type="entry name" value="SH3_domain"/>
</dbReference>
<dbReference type="EMBL" id="VXAW01004094">
    <property type="protein sequence ID" value="NXM00419.1"/>
    <property type="molecule type" value="Genomic_DNA"/>
</dbReference>
<dbReference type="InterPro" id="IPR035610">
    <property type="entry name" value="SORBS1_SH3_1"/>
</dbReference>
<evidence type="ECO:0000256" key="5">
    <source>
        <dbReference type="ARBA" id="ARBA00022475"/>
    </source>
</evidence>
<dbReference type="CDD" id="cd11922">
    <property type="entry name" value="SH3_Sorbs1_2"/>
    <property type="match status" value="1"/>
</dbReference>
<sequence length="980" mass="110267">PLCTRSISAVKIIPVKKVKSSPHLVLPTETDPTKVCSGKGAVTLRATPAHEGNRNITSPCPQDVEQPEIFFPTIDDWRSSSTTDANGDAQPSSLAAKGYRSVRPNLSSDSKPQDATATTTAQPGVIVVPLLQVNPDRQQEGSSSTPPPPLVPFGQGSVFPEIVSPGSPLTFPTLDDFIPPHLQRGSHHNQAPSTSGTLPSVYPKLPFFSSPPSLVPPVTGALHRGLKPEITGVISHTDPGPVLNEVPQPGTGTDYPTSITSISKSASAYPSTTIVNPTIVLLQHNRGKETCIYSVPDRLVSDKVDSALVRDKLVQETVPSEKRSMEEKRSTIKSPHHMADTSVDDIGIPLRNTDRSKDWYKTMFKQIHKLNRDTPEENPYCPTYIFPELPEIQQKTEDEDSDSYSPRYSYSEDSKTQLSVPRSKSEMDNIDSEKVVKRSATLPLPNRTSSLKSSPERTDWEPPDKKVDTRKYRAEPRSIYDYQPGKSSVLNNEKMTRDISPEEIDLKNEPWYKFFSELEFGKPPPKKIWDYTPGDCSILTREDRKTDLEKDLYLYQTELEADLEKMEKLYKAPHKKPQKQTVSLPWCPSPFFVYSSSTYSPNYNAVKRESEQALGDPAALENERQIYKSVLEGGDIPFQGLSGLKRPSSSASTKVDSESPRHFAPVDYMETPEEIIRRRHDDKEKLLEDQRRLKREQEEADIAARRHTGVIPTHHQFITNERFGDLLNVDDTAKRKSGSEMRPARAKFDFKAQTLKELPLQKGDIVYIYKQIDQNWFEGEHHGRVGIFPRSYIELLPPAEKAQPKKPLPLQVLEYGDAIAKFNFSGDTQVEMSFRKGERITLIRRVDENWYEGRISGTSRQGIFPVTYVEVLKRPVVKNAIDYPDPPVSLSPSRSITASPQQPQAQQQGASPERSQTPRDIVSYQALYSYTPQNDDELELRDGDIVDVMEKCDDGWFVGTSRRTRQFGTFPGNYVKLLYL</sequence>
<reference evidence="15 16" key="1">
    <citation type="submission" date="2019-09" db="EMBL/GenBank/DDBJ databases">
        <title>Bird 10,000 Genomes (B10K) Project - Family phase.</title>
        <authorList>
            <person name="Zhang G."/>
        </authorList>
    </citation>
    <scope>NUCLEOTIDE SEQUENCE [LARGE SCALE GENOMIC DNA]</scope>
    <source>
        <strain evidence="15">B10K-DU-001-37</strain>
        <tissue evidence="15">Muscle</tissue>
    </source>
</reference>